<dbReference type="AlphaFoldDB" id="A0A8J9ZWD6"/>
<accession>A0A8J9ZWD6</accession>
<gene>
    <name evidence="2" type="primary">Hypp2861</name>
    <name evidence="2" type="ORF">BLAG_LOCUS18573</name>
</gene>
<feature type="region of interest" description="Disordered" evidence="1">
    <location>
        <begin position="101"/>
        <end position="168"/>
    </location>
</feature>
<protein>
    <submittedName>
        <fullName evidence="2">Hypp2861 protein</fullName>
    </submittedName>
</protein>
<dbReference type="EMBL" id="OV696689">
    <property type="protein sequence ID" value="CAH1264082.1"/>
    <property type="molecule type" value="Genomic_DNA"/>
</dbReference>
<name>A0A8J9ZWD6_BRALA</name>
<evidence type="ECO:0000313" key="3">
    <source>
        <dbReference type="Proteomes" id="UP000838412"/>
    </source>
</evidence>
<evidence type="ECO:0000313" key="2">
    <source>
        <dbReference type="EMBL" id="CAH1264082.1"/>
    </source>
</evidence>
<feature type="region of interest" description="Disordered" evidence="1">
    <location>
        <begin position="1"/>
        <end position="23"/>
    </location>
</feature>
<organism evidence="2 3">
    <name type="scientific">Branchiostoma lanceolatum</name>
    <name type="common">Common lancelet</name>
    <name type="synonym">Amphioxus lanceolatum</name>
    <dbReference type="NCBI Taxonomy" id="7740"/>
    <lineage>
        <taxon>Eukaryota</taxon>
        <taxon>Metazoa</taxon>
        <taxon>Chordata</taxon>
        <taxon>Cephalochordata</taxon>
        <taxon>Leptocardii</taxon>
        <taxon>Amphioxiformes</taxon>
        <taxon>Branchiostomatidae</taxon>
        <taxon>Branchiostoma</taxon>
    </lineage>
</organism>
<dbReference type="OrthoDB" id="10216592at2759"/>
<dbReference type="Proteomes" id="UP000838412">
    <property type="component" value="Chromosome 4"/>
</dbReference>
<keyword evidence="3" id="KW-1185">Reference proteome</keyword>
<evidence type="ECO:0000256" key="1">
    <source>
        <dbReference type="SAM" id="MobiDB-lite"/>
    </source>
</evidence>
<sequence>MGGNTKVTPKKTPRRGKTRSTKPWNINLNQLPLDESLTYVDYKDQDSLFRDVDPVRAFQEKSAMLNRNSTITAATGLIRNMTDLTTETVILHVGSNDIDNTKGHKTLGSNPPSREVTPEARPGDGVNPPSPYTAVRRRPEWGPGVNTPGPTRTLFHSDRGSRLVSPLQ</sequence>
<reference evidence="2" key="1">
    <citation type="submission" date="2022-01" db="EMBL/GenBank/DDBJ databases">
        <authorList>
            <person name="Braso-Vives M."/>
        </authorList>
    </citation>
    <scope>NUCLEOTIDE SEQUENCE</scope>
</reference>
<feature type="compositionally biased region" description="Basic residues" evidence="1">
    <location>
        <begin position="8"/>
        <end position="20"/>
    </location>
</feature>
<proteinExistence type="predicted"/>